<evidence type="ECO:0000256" key="1">
    <source>
        <dbReference type="SAM" id="MobiDB-lite"/>
    </source>
</evidence>
<name>A0AAV8SZ37_9ROSI</name>
<dbReference type="PANTHER" id="PTHR47290">
    <property type="entry name" value="RING FINGER PROTEIN"/>
    <property type="match status" value="1"/>
</dbReference>
<accession>A0AAV8SZ37</accession>
<keyword evidence="3" id="KW-1185">Reference proteome</keyword>
<proteinExistence type="predicted"/>
<organism evidence="2 3">
    <name type="scientific">Erythroxylum novogranatense</name>
    <dbReference type="NCBI Taxonomy" id="1862640"/>
    <lineage>
        <taxon>Eukaryota</taxon>
        <taxon>Viridiplantae</taxon>
        <taxon>Streptophyta</taxon>
        <taxon>Embryophyta</taxon>
        <taxon>Tracheophyta</taxon>
        <taxon>Spermatophyta</taxon>
        <taxon>Magnoliopsida</taxon>
        <taxon>eudicotyledons</taxon>
        <taxon>Gunneridae</taxon>
        <taxon>Pentapetalae</taxon>
        <taxon>rosids</taxon>
        <taxon>fabids</taxon>
        <taxon>Malpighiales</taxon>
        <taxon>Erythroxylaceae</taxon>
        <taxon>Erythroxylum</taxon>
    </lineage>
</organism>
<evidence type="ECO:0000313" key="3">
    <source>
        <dbReference type="Proteomes" id="UP001159364"/>
    </source>
</evidence>
<dbReference type="AlphaFoldDB" id="A0AAV8SZ37"/>
<sequence>MTMVPAQTLSKQQQKQRRRVFCGGYGSYAVEESRFGLMNRVEGGYDYCNNSEASLGSDPLANPMAEDESRTNSLNEAGSSSKDVVAVQEEEKDEGWLRLSIGGHSTTSHEDSKHHHHRYRHLQVMDHQTPKGEGGLIELDLLPGCNSLSSSSNQPRTLMSSSIFHVPEFRAPPSRPVMNMPTGGATSFSTSLFFQHQQQHHGSSSTNTYNPHHQELNWAFRPIPYNVLATASSSSSSSSSATTSSSSLMPLGSYFSHPLHQVHSGIDVAGPSSEFRVIDPPRRLHSGIWFMLQASQNQAKEPFLPQISKSYLRIKDGRMTVRLLTKYLVNKLRLDSESEVEITCRGQQLLPFLTLQHVRDNIWSPRDSVTLLPHSATTDHVMVLHYGRSA</sequence>
<dbReference type="Gene3D" id="3.10.20.90">
    <property type="entry name" value="Phosphatidylinositol 3-kinase Catalytic Subunit, Chain A, domain 1"/>
    <property type="match status" value="1"/>
</dbReference>
<protein>
    <submittedName>
        <fullName evidence="2">Uncharacterized protein</fullName>
    </submittedName>
</protein>
<comment type="caution">
    <text evidence="2">The sequence shown here is derived from an EMBL/GenBank/DDBJ whole genome shotgun (WGS) entry which is preliminary data.</text>
</comment>
<gene>
    <name evidence="2" type="ORF">K2173_006914</name>
</gene>
<evidence type="ECO:0000313" key="2">
    <source>
        <dbReference type="EMBL" id="KAJ8759394.1"/>
    </source>
</evidence>
<dbReference type="Proteomes" id="UP001159364">
    <property type="component" value="Linkage Group LG07"/>
</dbReference>
<dbReference type="InterPro" id="IPR044171">
    <property type="entry name" value="LAX2-like"/>
</dbReference>
<feature type="compositionally biased region" description="Polar residues" evidence="1">
    <location>
        <begin position="71"/>
        <end position="82"/>
    </location>
</feature>
<dbReference type="PANTHER" id="PTHR47290:SF4">
    <property type="entry name" value="RING FINGER PROTEIN"/>
    <property type="match status" value="1"/>
</dbReference>
<feature type="region of interest" description="Disordered" evidence="1">
    <location>
        <begin position="58"/>
        <end position="85"/>
    </location>
</feature>
<dbReference type="EMBL" id="JAIWQS010000007">
    <property type="protein sequence ID" value="KAJ8759394.1"/>
    <property type="molecule type" value="Genomic_DNA"/>
</dbReference>
<reference evidence="2 3" key="1">
    <citation type="submission" date="2021-09" db="EMBL/GenBank/DDBJ databases">
        <title>Genomic insights and catalytic innovation underlie evolution of tropane alkaloids biosynthesis.</title>
        <authorList>
            <person name="Wang Y.-J."/>
            <person name="Tian T."/>
            <person name="Huang J.-P."/>
            <person name="Huang S.-X."/>
        </authorList>
    </citation>
    <scope>NUCLEOTIDE SEQUENCE [LARGE SCALE GENOMIC DNA]</scope>
    <source>
        <strain evidence="2">KIB-2018</strain>
        <tissue evidence="2">Leaf</tissue>
    </source>
</reference>